<dbReference type="InterPro" id="IPR006096">
    <property type="entry name" value="Glu/Leu/Phe/Val/Trp_DH_C"/>
</dbReference>
<dbReference type="InterPro" id="IPR015422">
    <property type="entry name" value="PyrdxlP-dep_Trfase_small"/>
</dbReference>
<dbReference type="InterPro" id="IPR006095">
    <property type="entry name" value="Glu/Leu/Phe/Val/Trp_DH"/>
</dbReference>
<dbReference type="InterPro" id="IPR014362">
    <property type="entry name" value="Glu_DH"/>
</dbReference>
<dbReference type="Gene3D" id="3.90.1150.10">
    <property type="entry name" value="Aspartate Aminotransferase, domain 1"/>
    <property type="match status" value="1"/>
</dbReference>
<dbReference type="SUPFAM" id="SSF53223">
    <property type="entry name" value="Aminoacid dehydrogenase-like, N-terminal domain"/>
    <property type="match status" value="1"/>
</dbReference>
<dbReference type="PROSITE" id="PS00074">
    <property type="entry name" value="GLFV_DEHYDROGENASE"/>
    <property type="match status" value="1"/>
</dbReference>
<dbReference type="PRINTS" id="PR00082">
    <property type="entry name" value="GLFDHDRGNASE"/>
</dbReference>
<keyword evidence="2 3" id="KW-0560">Oxidoreductase</keyword>
<dbReference type="InterPro" id="IPR006097">
    <property type="entry name" value="Glu/Leu/Phe/Val/Trp_DH_dimer"/>
</dbReference>
<dbReference type="RefSeq" id="WP_249466940.1">
    <property type="nucleotide sequence ID" value="NZ_CP091196.1"/>
</dbReference>
<evidence type="ECO:0000256" key="4">
    <source>
        <dbReference type="RuleBase" id="RU004417"/>
    </source>
</evidence>
<dbReference type="SUPFAM" id="SSF51735">
    <property type="entry name" value="NAD(P)-binding Rossmann-fold domains"/>
    <property type="match status" value="1"/>
</dbReference>
<evidence type="ECO:0000256" key="1">
    <source>
        <dbReference type="ARBA" id="ARBA00006382"/>
    </source>
</evidence>
<dbReference type="InterPro" id="IPR033524">
    <property type="entry name" value="Glu/Leu/Phe/Val_DH_AS"/>
</dbReference>
<dbReference type="EMBL" id="CP091196">
    <property type="protein sequence ID" value="UQS26665.1"/>
    <property type="molecule type" value="Genomic_DNA"/>
</dbReference>
<keyword evidence="8" id="KW-1185">Reference proteome</keyword>
<reference evidence="7" key="1">
    <citation type="submission" date="2022-01" db="EMBL/GenBank/DDBJ databases">
        <title>PSI-footprinting approach for the identification of protein synthesis inhibitor producers.</title>
        <authorList>
            <person name="Handel F."/>
            <person name="Kulik A."/>
            <person name="Wex K.W."/>
            <person name="Berscheid A."/>
            <person name="Saur J.S."/>
            <person name="Winkler A."/>
            <person name="Wibberg D."/>
            <person name="Kalinowski J."/>
            <person name="Broetz-Oesterhelt H."/>
            <person name="Mast Y."/>
        </authorList>
    </citation>
    <scope>NUCLEOTIDE SEQUENCE</scope>
    <source>
        <strain evidence="7">KNN 49.3e</strain>
    </source>
</reference>
<dbReference type="InterPro" id="IPR033922">
    <property type="entry name" value="NAD_bind_Glu_DH"/>
</dbReference>
<proteinExistence type="inferred from homology"/>
<dbReference type="PIRSF" id="PIRSF000185">
    <property type="entry name" value="Glu_DH"/>
    <property type="match status" value="1"/>
</dbReference>
<dbReference type="Proteomes" id="UP000830158">
    <property type="component" value="Chromosome"/>
</dbReference>
<organism evidence="7 8">
    <name type="scientific">Amycolatopsis thermalba</name>
    <dbReference type="NCBI Taxonomy" id="944492"/>
    <lineage>
        <taxon>Bacteria</taxon>
        <taxon>Bacillati</taxon>
        <taxon>Actinomycetota</taxon>
        <taxon>Actinomycetes</taxon>
        <taxon>Pseudonocardiales</taxon>
        <taxon>Pseudonocardiaceae</taxon>
        <taxon>Amycolatopsis</taxon>
    </lineage>
</organism>
<evidence type="ECO:0000259" key="6">
    <source>
        <dbReference type="SMART" id="SM00839"/>
    </source>
</evidence>
<dbReference type="PANTHER" id="PTHR11606:SF13">
    <property type="entry name" value="GLUTAMATE DEHYDROGENASE 1, MITOCHONDRIAL"/>
    <property type="match status" value="1"/>
</dbReference>
<dbReference type="CDD" id="cd01076">
    <property type="entry name" value="NAD_bind_1_Glu_DH"/>
    <property type="match status" value="1"/>
</dbReference>
<dbReference type="Gene3D" id="3.40.50.10860">
    <property type="entry name" value="Leucine Dehydrogenase, chain A, domain 1"/>
    <property type="match status" value="1"/>
</dbReference>
<gene>
    <name evidence="7" type="ORF">L1857_29610</name>
</gene>
<feature type="domain" description="Glutamate/phenylalanine/leucine/valine/L-tryptophan dehydrogenase C-terminal" evidence="6">
    <location>
        <begin position="263"/>
        <end position="493"/>
    </location>
</feature>
<name>A0ABY4P2S4_9PSEU</name>
<dbReference type="InterPro" id="IPR036291">
    <property type="entry name" value="NAD(P)-bd_dom_sf"/>
</dbReference>
<dbReference type="Pfam" id="PF00208">
    <property type="entry name" value="ELFV_dehydrog"/>
    <property type="match status" value="1"/>
</dbReference>
<dbReference type="SMART" id="SM00839">
    <property type="entry name" value="ELFV_dehydrog"/>
    <property type="match status" value="1"/>
</dbReference>
<evidence type="ECO:0000313" key="8">
    <source>
        <dbReference type="Proteomes" id="UP000830158"/>
    </source>
</evidence>
<evidence type="ECO:0000313" key="7">
    <source>
        <dbReference type="EMBL" id="UQS26665.1"/>
    </source>
</evidence>
<dbReference type="Pfam" id="PF02812">
    <property type="entry name" value="ELFV_dehydrog_N"/>
    <property type="match status" value="1"/>
</dbReference>
<evidence type="ECO:0000256" key="5">
    <source>
        <dbReference type="SAM" id="MobiDB-lite"/>
    </source>
</evidence>
<sequence length="496" mass="52076">MTDPATAAGGPSLPQERRHPAVPRGVGTTLPVHAAAGGVLADVDGNSLSDFRSSIAVGMPASAVTGRAESMGVPHVSGLGGNPPANPLDDARTQLREAVALLGYDQGMYDMLANPRREVTVSIPLRRDTGETEVLIGHRVQHNFSRGPAKGGLRYSPHVTLDEVRALAMWMTWKCALLDVPYGGAKGGIRVDPRHHSRAELERVTRRYTSEISPLIGPERDIPAPDIGTDEDTMAWMMDTFSVQQGHTVLGVATGKPMSLGGSRGRSSATSRGVVHIGLAALAHRGVAATRATAAVQGFGKVGRGAARFLAEAGLRVVAAGDQYGAIAAPGGLDIPALEAHVDATGSVVGFPCADAISPADLLEWDADLLVPAAVEGVLTAANAPRVRAKVIVEGANGPTTPDADAVFTANGQLVVPDILANAGGVIVSYFEWVQANQAYWWSADEVENRLRRRMLQAWEQVLAHATATGRPLRTAATTLAVERVAEAHRLRGLYP</sequence>
<dbReference type="InterPro" id="IPR046346">
    <property type="entry name" value="Aminoacid_DH-like_N_sf"/>
</dbReference>
<dbReference type="PANTHER" id="PTHR11606">
    <property type="entry name" value="GLUTAMATE DEHYDROGENASE"/>
    <property type="match status" value="1"/>
</dbReference>
<comment type="similarity">
    <text evidence="1 3 4">Belongs to the Glu/Leu/Phe/Val dehydrogenases family.</text>
</comment>
<evidence type="ECO:0000256" key="2">
    <source>
        <dbReference type="ARBA" id="ARBA00023002"/>
    </source>
</evidence>
<protein>
    <recommendedName>
        <fullName evidence="3">Glutamate dehydrogenase</fullName>
    </recommendedName>
</protein>
<feature type="region of interest" description="Disordered" evidence="5">
    <location>
        <begin position="1"/>
        <end position="24"/>
    </location>
</feature>
<evidence type="ECO:0000256" key="3">
    <source>
        <dbReference type="PIRNR" id="PIRNR000185"/>
    </source>
</evidence>
<dbReference type="Gene3D" id="3.40.50.720">
    <property type="entry name" value="NAD(P)-binding Rossmann-like Domain"/>
    <property type="match status" value="1"/>
</dbReference>
<accession>A0ABY4P2S4</accession>